<dbReference type="PANTHER" id="PTHR46889">
    <property type="entry name" value="TRANSPOSASE INSF FOR INSERTION SEQUENCE IS3B-RELATED"/>
    <property type="match status" value="1"/>
</dbReference>
<name>A0A2T4U0H8_9BACT</name>
<evidence type="ECO:0000313" key="2">
    <source>
        <dbReference type="EMBL" id="PTL36861.1"/>
    </source>
</evidence>
<dbReference type="InterPro" id="IPR048020">
    <property type="entry name" value="Transpos_IS3"/>
</dbReference>
<dbReference type="PROSITE" id="PS50994">
    <property type="entry name" value="INTEGRASE"/>
    <property type="match status" value="1"/>
</dbReference>
<dbReference type="Proteomes" id="UP000241436">
    <property type="component" value="Unassembled WGS sequence"/>
</dbReference>
<dbReference type="EMBL" id="NVQC01000010">
    <property type="protein sequence ID" value="PTL36861.1"/>
    <property type="molecule type" value="Genomic_DNA"/>
</dbReference>
<reference evidence="3" key="2">
    <citation type="journal article" date="2018" name="Environ. Microbiol.">
        <title>Bloom of a denitrifying methanotroph, 'Candidatus Methylomirabilis limnetica', in a deep stratified lake.</title>
        <authorList>
            <person name="Graf J.S."/>
            <person name="Mayr M.J."/>
            <person name="Marchant H.K."/>
            <person name="Tienken D."/>
            <person name="Hach P.F."/>
            <person name="Brand A."/>
            <person name="Schubert C.J."/>
            <person name="Kuypers M.M."/>
            <person name="Milucka J."/>
        </authorList>
    </citation>
    <scope>NUCLEOTIDE SEQUENCE [LARGE SCALE GENOMIC DNA]</scope>
    <source>
        <strain evidence="3">Zug</strain>
    </source>
</reference>
<protein>
    <recommendedName>
        <fullName evidence="1">Integrase catalytic domain-containing protein</fullName>
    </recommendedName>
</protein>
<reference evidence="2 3" key="1">
    <citation type="submission" date="2017-09" db="EMBL/GenBank/DDBJ databases">
        <title>Bloom of a denitrifying methanotroph, Candidatus Methylomirabilis limnetica, in a deep stratified lake.</title>
        <authorList>
            <person name="Graf J.S."/>
            <person name="Marchant H.K."/>
            <person name="Tienken D."/>
            <person name="Hach P.F."/>
            <person name="Brand A."/>
            <person name="Schubert C.J."/>
            <person name="Kuypers M.M."/>
            <person name="Milucka J."/>
        </authorList>
    </citation>
    <scope>NUCLEOTIDE SEQUENCE [LARGE SCALE GENOMIC DNA]</scope>
    <source>
        <strain evidence="2 3">Zug</strain>
    </source>
</reference>
<dbReference type="RefSeq" id="WP_275666209.1">
    <property type="nucleotide sequence ID" value="NZ_NVQC01000010.1"/>
</dbReference>
<dbReference type="NCBIfam" id="NF033516">
    <property type="entry name" value="transpos_IS3"/>
    <property type="match status" value="1"/>
</dbReference>
<dbReference type="Pfam" id="PF00665">
    <property type="entry name" value="rve"/>
    <property type="match status" value="1"/>
</dbReference>
<sequence length="222" mass="26087">MQRLMRVMGLEAIYPKPHLSRPGVHHPIYPYLLRGLIITHPDQVWAADITYIRLHRGWLYLVAIMDWFSRYVLAWETSITMETGFCLAALEKACVASAPGIFNTDQGSQFTSYAFTDRLKGKRINISMDGRGRCMDNIFTERLWRSLKYEEIYIRDYQCVSEGRRGIDYYFNFYNHERPHQSLDYMTPAEVYFQRSDARVEENDAHISLSSKTRNFRSQGVT</sequence>
<keyword evidence="3" id="KW-1185">Reference proteome</keyword>
<dbReference type="InterPro" id="IPR012337">
    <property type="entry name" value="RNaseH-like_sf"/>
</dbReference>
<dbReference type="InterPro" id="IPR050900">
    <property type="entry name" value="Transposase_IS3/IS150/IS904"/>
</dbReference>
<comment type="caution">
    <text evidence="2">The sequence shown here is derived from an EMBL/GenBank/DDBJ whole genome shotgun (WGS) entry which is preliminary data.</text>
</comment>
<dbReference type="InterPro" id="IPR001584">
    <property type="entry name" value="Integrase_cat-core"/>
</dbReference>
<feature type="domain" description="Integrase catalytic" evidence="1">
    <location>
        <begin position="37"/>
        <end position="196"/>
    </location>
</feature>
<proteinExistence type="predicted"/>
<dbReference type="GO" id="GO:0003676">
    <property type="term" value="F:nucleic acid binding"/>
    <property type="evidence" value="ECO:0007669"/>
    <property type="project" value="InterPro"/>
</dbReference>
<dbReference type="Gene3D" id="3.30.420.10">
    <property type="entry name" value="Ribonuclease H-like superfamily/Ribonuclease H"/>
    <property type="match status" value="1"/>
</dbReference>
<organism evidence="2 3">
    <name type="scientific">Candidatus Methylomirabilis limnetica</name>
    <dbReference type="NCBI Taxonomy" id="2033718"/>
    <lineage>
        <taxon>Bacteria</taxon>
        <taxon>Candidatus Methylomirabilota</taxon>
        <taxon>Candidatus Methylomirabilia</taxon>
        <taxon>Candidatus Methylomirabilales</taxon>
        <taxon>Candidatus Methylomirabilaceae</taxon>
        <taxon>Candidatus Methylomirabilis</taxon>
    </lineage>
</organism>
<accession>A0A2T4U0H8</accession>
<evidence type="ECO:0000313" key="3">
    <source>
        <dbReference type="Proteomes" id="UP000241436"/>
    </source>
</evidence>
<gene>
    <name evidence="2" type="ORF">CLG94_01930</name>
</gene>
<dbReference type="InterPro" id="IPR036397">
    <property type="entry name" value="RNaseH_sf"/>
</dbReference>
<dbReference type="GO" id="GO:0015074">
    <property type="term" value="P:DNA integration"/>
    <property type="evidence" value="ECO:0007669"/>
    <property type="project" value="InterPro"/>
</dbReference>
<dbReference type="AlphaFoldDB" id="A0A2T4U0H8"/>
<evidence type="ECO:0000259" key="1">
    <source>
        <dbReference type="PROSITE" id="PS50994"/>
    </source>
</evidence>
<dbReference type="PANTHER" id="PTHR46889:SF4">
    <property type="entry name" value="TRANSPOSASE INSO FOR INSERTION SEQUENCE ELEMENT IS911B-RELATED"/>
    <property type="match status" value="1"/>
</dbReference>
<dbReference type="SUPFAM" id="SSF53098">
    <property type="entry name" value="Ribonuclease H-like"/>
    <property type="match status" value="1"/>
</dbReference>